<keyword evidence="6" id="KW-1185">Reference proteome</keyword>
<dbReference type="RefSeq" id="WP_114829770.1">
    <property type="nucleotide sequence ID" value="NZ_QQTO01000033.1"/>
</dbReference>
<evidence type="ECO:0000259" key="4">
    <source>
        <dbReference type="PROSITE" id="PS50949"/>
    </source>
</evidence>
<evidence type="ECO:0000256" key="2">
    <source>
        <dbReference type="ARBA" id="ARBA00023125"/>
    </source>
</evidence>
<dbReference type="InterPro" id="IPR000524">
    <property type="entry name" value="Tscrpt_reg_HTH_GntR"/>
</dbReference>
<dbReference type="InterPro" id="IPR036388">
    <property type="entry name" value="WH-like_DNA-bd_sf"/>
</dbReference>
<comment type="caution">
    <text evidence="5">The sequence shown here is derived from an EMBL/GenBank/DDBJ whole genome shotgun (WGS) entry which is preliminary data.</text>
</comment>
<dbReference type="InterPro" id="IPR036390">
    <property type="entry name" value="WH_DNA-bd_sf"/>
</dbReference>
<keyword evidence="1" id="KW-0805">Transcription regulation</keyword>
<dbReference type="PANTHER" id="PTHR43537:SF50">
    <property type="entry name" value="TRANSCRIPTIONAL REGULATORY PROTEIN"/>
    <property type="match status" value="1"/>
</dbReference>
<dbReference type="SUPFAM" id="SSF48008">
    <property type="entry name" value="GntR ligand-binding domain-like"/>
    <property type="match status" value="1"/>
</dbReference>
<dbReference type="EMBL" id="QQTP01000006">
    <property type="protein sequence ID" value="RDJ24674.1"/>
    <property type="molecule type" value="Genomic_DNA"/>
</dbReference>
<sequence>MTSEADITSEAPELYPRITRRTLHEEVLERLRDMIIEGRLGPGQRINEGQVGAQLGVSRTPLREAIKTLASEGLVEIQPAKGAVVRRFTAKDLYQVLQVLKALEQLGARMTCEQASDAAVAAINALHIEMMELYRAGNRLEYFKLNQAIHSAFVASSGNDVLVEMHSTLQSRIKRLRFIGNEGPVKWAGAVAEHEEMMVALLKRDSDTLSEIIGRHMDSTLERVREVL</sequence>
<evidence type="ECO:0000313" key="6">
    <source>
        <dbReference type="Proteomes" id="UP000255207"/>
    </source>
</evidence>
<proteinExistence type="predicted"/>
<dbReference type="OrthoDB" id="8114900at2"/>
<dbReference type="CDD" id="cd07377">
    <property type="entry name" value="WHTH_GntR"/>
    <property type="match status" value="1"/>
</dbReference>
<dbReference type="InterPro" id="IPR011711">
    <property type="entry name" value="GntR_C"/>
</dbReference>
<dbReference type="AlphaFoldDB" id="A0A370L5Z1"/>
<dbReference type="GO" id="GO:0003677">
    <property type="term" value="F:DNA binding"/>
    <property type="evidence" value="ECO:0007669"/>
    <property type="project" value="UniProtKB-KW"/>
</dbReference>
<dbReference type="Pfam" id="PF00392">
    <property type="entry name" value="GntR"/>
    <property type="match status" value="1"/>
</dbReference>
<dbReference type="SMART" id="SM00895">
    <property type="entry name" value="FCD"/>
    <property type="match status" value="1"/>
</dbReference>
<dbReference type="PRINTS" id="PR00035">
    <property type="entry name" value="HTHGNTR"/>
</dbReference>
<gene>
    <name evidence="5" type="ORF">DWE98_13440</name>
</gene>
<protein>
    <submittedName>
        <fullName evidence="5">GntR family transcriptional regulator</fullName>
    </submittedName>
</protein>
<keyword evidence="3" id="KW-0804">Transcription</keyword>
<dbReference type="SMART" id="SM00345">
    <property type="entry name" value="HTH_GNTR"/>
    <property type="match status" value="1"/>
</dbReference>
<dbReference type="GO" id="GO:0003700">
    <property type="term" value="F:DNA-binding transcription factor activity"/>
    <property type="evidence" value="ECO:0007669"/>
    <property type="project" value="InterPro"/>
</dbReference>
<reference evidence="6" key="1">
    <citation type="submission" date="2018-07" db="EMBL/GenBank/DDBJ databases">
        <authorList>
            <person name="Safronova V.I."/>
            <person name="Chirak E.R."/>
            <person name="Sazanova A.L."/>
        </authorList>
    </citation>
    <scope>NUCLEOTIDE SEQUENCE [LARGE SCALE GENOMIC DNA]</scope>
    <source>
        <strain evidence="6">RCAM04685</strain>
    </source>
</reference>
<dbReference type="PANTHER" id="PTHR43537">
    <property type="entry name" value="TRANSCRIPTIONAL REGULATOR, GNTR FAMILY"/>
    <property type="match status" value="1"/>
</dbReference>
<dbReference type="Gene3D" id="1.20.120.530">
    <property type="entry name" value="GntR ligand-binding domain-like"/>
    <property type="match status" value="1"/>
</dbReference>
<accession>A0A370L5Z1</accession>
<dbReference type="SUPFAM" id="SSF46785">
    <property type="entry name" value="Winged helix' DNA-binding domain"/>
    <property type="match status" value="1"/>
</dbReference>
<keyword evidence="2" id="KW-0238">DNA-binding</keyword>
<dbReference type="Gene3D" id="1.10.10.10">
    <property type="entry name" value="Winged helix-like DNA-binding domain superfamily/Winged helix DNA-binding domain"/>
    <property type="match status" value="1"/>
</dbReference>
<evidence type="ECO:0000313" key="5">
    <source>
        <dbReference type="EMBL" id="RDJ24674.1"/>
    </source>
</evidence>
<dbReference type="InterPro" id="IPR008920">
    <property type="entry name" value="TF_FadR/GntR_C"/>
</dbReference>
<evidence type="ECO:0000256" key="1">
    <source>
        <dbReference type="ARBA" id="ARBA00023015"/>
    </source>
</evidence>
<organism evidence="5 6">
    <name type="scientific">Bosea caraganae</name>
    <dbReference type="NCBI Taxonomy" id="2763117"/>
    <lineage>
        <taxon>Bacteria</taxon>
        <taxon>Pseudomonadati</taxon>
        <taxon>Pseudomonadota</taxon>
        <taxon>Alphaproteobacteria</taxon>
        <taxon>Hyphomicrobiales</taxon>
        <taxon>Boseaceae</taxon>
        <taxon>Bosea</taxon>
    </lineage>
</organism>
<dbReference type="Proteomes" id="UP000255207">
    <property type="component" value="Unassembled WGS sequence"/>
</dbReference>
<feature type="domain" description="HTH gntR-type" evidence="4">
    <location>
        <begin position="21"/>
        <end position="88"/>
    </location>
</feature>
<name>A0A370L5Z1_9HYPH</name>
<dbReference type="PROSITE" id="PS50949">
    <property type="entry name" value="HTH_GNTR"/>
    <property type="match status" value="1"/>
</dbReference>
<evidence type="ECO:0000256" key="3">
    <source>
        <dbReference type="ARBA" id="ARBA00023163"/>
    </source>
</evidence>
<dbReference type="Pfam" id="PF07729">
    <property type="entry name" value="FCD"/>
    <property type="match status" value="1"/>
</dbReference>